<dbReference type="Proteomes" id="UP001565200">
    <property type="component" value="Unassembled WGS sequence"/>
</dbReference>
<name>A0ABV4CSL4_9BACT</name>
<evidence type="ECO:0000313" key="7">
    <source>
        <dbReference type="Proteomes" id="UP001565200"/>
    </source>
</evidence>
<keyword evidence="7" id="KW-1185">Reference proteome</keyword>
<keyword evidence="4" id="KW-0949">S-adenosyl-L-methionine</keyword>
<sequence length="371" mass="43823">MQPLLKWAGGKEKELKYILPAMPEFRRYFEPFVGGGAVYAAVDAAEYYINDLSTELINFYRYLAGEEGSEMFFRYVDNINTAWNGARELFTRHRELLRLYTGFRDELLTKDMLDMEVSYFCRDFRDEILGLTGDRFNDDPDAFIREIRRTFIDKMSRMKKLELTKSRLSEKDLSDNIETAVKGALYMYFRHLYNDNIIEVLDPAKHCALFLFIRNYCYSGMFRYNSDGKFNVPYGGIAYNGKNFDKKMEYYKSSGLSAKLAATHICNLDFEKFLIEHKPDEDDFIFLDPPYDSEFSTYANNEFTRDDQKRLADYLTGKCVAKWMMVIKHTDYIYGLYDRPGINILTFDKSYLVSFMNRNDRKVKHLLITNY</sequence>
<comment type="catalytic activity">
    <reaction evidence="5">
        <text>a 2'-deoxyadenosine in DNA + S-adenosyl-L-methionine = an N(6)-methyl-2'-deoxyadenosine in DNA + S-adenosyl-L-homocysteine + H(+)</text>
        <dbReference type="Rhea" id="RHEA:15197"/>
        <dbReference type="Rhea" id="RHEA-COMP:12418"/>
        <dbReference type="Rhea" id="RHEA-COMP:12419"/>
        <dbReference type="ChEBI" id="CHEBI:15378"/>
        <dbReference type="ChEBI" id="CHEBI:57856"/>
        <dbReference type="ChEBI" id="CHEBI:59789"/>
        <dbReference type="ChEBI" id="CHEBI:90615"/>
        <dbReference type="ChEBI" id="CHEBI:90616"/>
        <dbReference type="EC" id="2.1.1.72"/>
    </reaction>
</comment>
<dbReference type="InterPro" id="IPR002052">
    <property type="entry name" value="DNA_methylase_N6_adenine_CS"/>
</dbReference>
<dbReference type="Pfam" id="PF02086">
    <property type="entry name" value="MethyltransfD12"/>
    <property type="match status" value="2"/>
</dbReference>
<proteinExistence type="predicted"/>
<keyword evidence="3" id="KW-0808">Transferase</keyword>
<dbReference type="GO" id="GO:0032259">
    <property type="term" value="P:methylation"/>
    <property type="evidence" value="ECO:0007669"/>
    <property type="project" value="UniProtKB-KW"/>
</dbReference>
<accession>A0ABV4CSL4</accession>
<comment type="caution">
    <text evidence="6">The sequence shown here is derived from an EMBL/GenBank/DDBJ whole genome shotgun (WGS) entry which is preliminary data.</text>
</comment>
<evidence type="ECO:0000256" key="1">
    <source>
        <dbReference type="ARBA" id="ARBA00011900"/>
    </source>
</evidence>
<evidence type="ECO:0000256" key="4">
    <source>
        <dbReference type="ARBA" id="ARBA00022691"/>
    </source>
</evidence>
<dbReference type="SUPFAM" id="SSF53335">
    <property type="entry name" value="S-adenosyl-L-methionine-dependent methyltransferases"/>
    <property type="match status" value="1"/>
</dbReference>
<dbReference type="PANTHER" id="PTHR30481">
    <property type="entry name" value="DNA ADENINE METHYLASE"/>
    <property type="match status" value="1"/>
</dbReference>
<dbReference type="GO" id="GO:0008168">
    <property type="term" value="F:methyltransferase activity"/>
    <property type="evidence" value="ECO:0007669"/>
    <property type="project" value="UniProtKB-KW"/>
</dbReference>
<dbReference type="EMBL" id="JBCLPP010000004">
    <property type="protein sequence ID" value="MEY8244384.1"/>
    <property type="molecule type" value="Genomic_DNA"/>
</dbReference>
<evidence type="ECO:0000256" key="3">
    <source>
        <dbReference type="ARBA" id="ARBA00022679"/>
    </source>
</evidence>
<dbReference type="RefSeq" id="WP_121698254.1">
    <property type="nucleotide sequence ID" value="NZ_JBCLPP010000004.1"/>
</dbReference>
<dbReference type="EC" id="2.1.1.72" evidence="1"/>
<dbReference type="InterPro" id="IPR012327">
    <property type="entry name" value="MeTrfase_D12"/>
</dbReference>
<dbReference type="Gene3D" id="3.40.50.150">
    <property type="entry name" value="Vaccinia Virus protein VP39"/>
    <property type="match status" value="2"/>
</dbReference>
<protein>
    <recommendedName>
        <fullName evidence="1">site-specific DNA-methyltransferase (adenine-specific)</fullName>
        <ecNumber evidence="1">2.1.1.72</ecNumber>
    </recommendedName>
</protein>
<evidence type="ECO:0000256" key="5">
    <source>
        <dbReference type="ARBA" id="ARBA00047942"/>
    </source>
</evidence>
<dbReference type="PROSITE" id="PS00092">
    <property type="entry name" value="N6_MTASE"/>
    <property type="match status" value="1"/>
</dbReference>
<organism evidence="6 7">
    <name type="scientific">Heminiphilus faecis</name>
    <dbReference type="NCBI Taxonomy" id="2601703"/>
    <lineage>
        <taxon>Bacteria</taxon>
        <taxon>Pseudomonadati</taxon>
        <taxon>Bacteroidota</taxon>
        <taxon>Bacteroidia</taxon>
        <taxon>Bacteroidales</taxon>
        <taxon>Muribaculaceae</taxon>
        <taxon>Heminiphilus</taxon>
    </lineage>
</organism>
<keyword evidence="2 6" id="KW-0489">Methyltransferase</keyword>
<dbReference type="InterPro" id="IPR029063">
    <property type="entry name" value="SAM-dependent_MTases_sf"/>
</dbReference>
<dbReference type="PANTHER" id="PTHR30481:SF3">
    <property type="entry name" value="DNA ADENINE METHYLASE"/>
    <property type="match status" value="1"/>
</dbReference>
<evidence type="ECO:0000313" key="6">
    <source>
        <dbReference type="EMBL" id="MEY8244384.1"/>
    </source>
</evidence>
<dbReference type="PRINTS" id="PR00505">
    <property type="entry name" value="D12N6MTFRASE"/>
</dbReference>
<gene>
    <name evidence="6" type="ORF">AAK873_01975</name>
</gene>
<reference evidence="6 7" key="1">
    <citation type="submission" date="2024-03" db="EMBL/GenBank/DDBJ databases">
        <title>Mouse gut bacterial collection (mGBC) of GemPharmatech.</title>
        <authorList>
            <person name="He Y."/>
            <person name="Dong L."/>
            <person name="Wu D."/>
            <person name="Gao X."/>
            <person name="Lin Z."/>
        </authorList>
    </citation>
    <scope>NUCLEOTIDE SEQUENCE [LARGE SCALE GENOMIC DNA]</scope>
    <source>
        <strain evidence="6 7">54-13</strain>
    </source>
</reference>
<evidence type="ECO:0000256" key="2">
    <source>
        <dbReference type="ARBA" id="ARBA00022603"/>
    </source>
</evidence>